<dbReference type="GO" id="GO:0005524">
    <property type="term" value="F:ATP binding"/>
    <property type="evidence" value="ECO:0007669"/>
    <property type="project" value="UniProtKB-KW"/>
</dbReference>
<dbReference type="GO" id="GO:0005829">
    <property type="term" value="C:cytosol"/>
    <property type="evidence" value="ECO:0007669"/>
    <property type="project" value="TreeGrafter"/>
</dbReference>
<comment type="caution">
    <text evidence="9">The sequence shown here is derived from an EMBL/GenBank/DDBJ whole genome shotgun (WGS) entry which is preliminary data.</text>
</comment>
<keyword evidence="3" id="KW-0547">Nucleotide-binding</keyword>
<dbReference type="InterPro" id="IPR045864">
    <property type="entry name" value="aa-tRNA-synth_II/BPL/LPL"/>
</dbReference>
<protein>
    <submittedName>
        <fullName evidence="9">Proline--tRNA ligase</fullName>
        <ecNumber evidence="9">6.1.1.15</ecNumber>
    </submittedName>
</protein>
<reference evidence="9" key="1">
    <citation type="submission" date="2016-10" db="EMBL/GenBank/DDBJ databases">
        <title>Sequence of Gallionella enrichment culture.</title>
        <authorList>
            <person name="Poehlein A."/>
            <person name="Muehling M."/>
            <person name="Daniel R."/>
        </authorList>
    </citation>
    <scope>NUCLEOTIDE SEQUENCE</scope>
</reference>
<evidence type="ECO:0000256" key="2">
    <source>
        <dbReference type="ARBA" id="ARBA00022598"/>
    </source>
</evidence>
<dbReference type="InterPro" id="IPR036621">
    <property type="entry name" value="Anticodon-bd_dom_sf"/>
</dbReference>
<evidence type="ECO:0000259" key="7">
    <source>
        <dbReference type="Pfam" id="PF00587"/>
    </source>
</evidence>
<evidence type="ECO:0000313" key="9">
    <source>
        <dbReference type="EMBL" id="OIQ68233.1"/>
    </source>
</evidence>
<dbReference type="EC" id="6.1.1.15" evidence="9"/>
<feature type="domain" description="Anticodon-binding" evidence="8">
    <location>
        <begin position="303"/>
        <end position="396"/>
    </location>
</feature>
<dbReference type="Gene3D" id="3.40.50.800">
    <property type="entry name" value="Anticodon-binding domain"/>
    <property type="match status" value="1"/>
</dbReference>
<accession>A0A1J5P9E7</accession>
<dbReference type="InterPro" id="IPR044140">
    <property type="entry name" value="ProRS_anticodon_short"/>
</dbReference>
<dbReference type="PANTHER" id="PTHR42753:SF2">
    <property type="entry name" value="PROLINE--TRNA LIGASE"/>
    <property type="match status" value="1"/>
</dbReference>
<keyword evidence="4" id="KW-0067">ATP-binding</keyword>
<gene>
    <name evidence="9" type="primary">proS_14</name>
    <name evidence="9" type="ORF">GALL_501780</name>
</gene>
<dbReference type="InterPro" id="IPR050062">
    <property type="entry name" value="Pro-tRNA_synthetase"/>
</dbReference>
<sequence>MQDFHRGGLLLDERTVLPLTLAQELQAAGVALPKTAPLTDSNAALVLKDDNGDPTAFGKVAKLDDKVTTDPTDASGSPYSKANAYMMHTYLEHILPAHNPELSLVWLRNPDSTQHNYGPGTADARDALHAQDKLLGELQAKLKALHLAGSTDIVVVSDHGHSTVAGDASWFPLRVIADRTVARMADFVVGANAEDFHYTGVNWGRDLPEPEVADLREVVAGDPSPDGRGVLSICRGIEVGHVFYLGTKYSDAMGATYLDDAGRSQVLEMGCYGIGISRILGACIEQNHDARGMVWPDAIAPFEVVVCPIGYDRVDAVREAADALLEELLAAGFDAVLDDRGERPGAMFADWELIGVPHRVVLSDRGLKEGQVEYQGRRETEATKMALSEVVDQLRARLKI</sequence>
<dbReference type="EMBL" id="MLJW01005434">
    <property type="protein sequence ID" value="OIQ68233.1"/>
    <property type="molecule type" value="Genomic_DNA"/>
</dbReference>
<keyword evidence="1" id="KW-0963">Cytoplasm</keyword>
<evidence type="ECO:0000256" key="1">
    <source>
        <dbReference type="ARBA" id="ARBA00022490"/>
    </source>
</evidence>
<evidence type="ECO:0000256" key="3">
    <source>
        <dbReference type="ARBA" id="ARBA00022741"/>
    </source>
</evidence>
<evidence type="ECO:0000259" key="8">
    <source>
        <dbReference type="Pfam" id="PF03129"/>
    </source>
</evidence>
<dbReference type="InterPro" id="IPR004154">
    <property type="entry name" value="Anticodon-bd"/>
</dbReference>
<dbReference type="FunFam" id="3.30.930.10:FF:000015">
    <property type="entry name" value="Proline--tRNA ligase"/>
    <property type="match status" value="1"/>
</dbReference>
<organism evidence="9">
    <name type="scientific">mine drainage metagenome</name>
    <dbReference type="NCBI Taxonomy" id="410659"/>
    <lineage>
        <taxon>unclassified sequences</taxon>
        <taxon>metagenomes</taxon>
        <taxon>ecological metagenomes</taxon>
    </lineage>
</organism>
<evidence type="ECO:0000256" key="6">
    <source>
        <dbReference type="ARBA" id="ARBA00023146"/>
    </source>
</evidence>
<dbReference type="Pfam" id="PF00587">
    <property type="entry name" value="tRNA-synt_2b"/>
    <property type="match status" value="1"/>
</dbReference>
<dbReference type="AlphaFoldDB" id="A0A1J5P9E7"/>
<keyword evidence="2 9" id="KW-0436">Ligase</keyword>
<dbReference type="GO" id="GO:0004827">
    <property type="term" value="F:proline-tRNA ligase activity"/>
    <property type="evidence" value="ECO:0007669"/>
    <property type="project" value="UniProtKB-EC"/>
</dbReference>
<dbReference type="InterPro" id="IPR002591">
    <property type="entry name" value="Phosphodiest/P_Trfase"/>
</dbReference>
<dbReference type="Pfam" id="PF03129">
    <property type="entry name" value="HGTP_anticodon"/>
    <property type="match status" value="1"/>
</dbReference>
<dbReference type="InterPro" id="IPR002314">
    <property type="entry name" value="aa-tRNA-synt_IIb"/>
</dbReference>
<dbReference type="GO" id="GO:0006433">
    <property type="term" value="P:prolyl-tRNA aminoacylation"/>
    <property type="evidence" value="ECO:0007669"/>
    <property type="project" value="TreeGrafter"/>
</dbReference>
<proteinExistence type="predicted"/>
<dbReference type="Gene3D" id="3.40.720.10">
    <property type="entry name" value="Alkaline Phosphatase, subunit A"/>
    <property type="match status" value="1"/>
</dbReference>
<evidence type="ECO:0000256" key="5">
    <source>
        <dbReference type="ARBA" id="ARBA00022917"/>
    </source>
</evidence>
<evidence type="ECO:0000256" key="4">
    <source>
        <dbReference type="ARBA" id="ARBA00022840"/>
    </source>
</evidence>
<keyword evidence="5" id="KW-0648">Protein biosynthesis</keyword>
<dbReference type="SUPFAM" id="SSF55681">
    <property type="entry name" value="Class II aaRS and biotin synthetases"/>
    <property type="match status" value="1"/>
</dbReference>
<dbReference type="SUPFAM" id="SSF52954">
    <property type="entry name" value="Class II aaRS ABD-related"/>
    <property type="match status" value="1"/>
</dbReference>
<dbReference type="SUPFAM" id="SSF53649">
    <property type="entry name" value="Alkaline phosphatase-like"/>
    <property type="match status" value="1"/>
</dbReference>
<dbReference type="CDD" id="cd00861">
    <property type="entry name" value="ProRS_anticodon_short"/>
    <property type="match status" value="1"/>
</dbReference>
<feature type="domain" description="Aminoacyl-tRNA synthetase class II (G/ P/ S/T)" evidence="7">
    <location>
        <begin position="233"/>
        <end position="287"/>
    </location>
</feature>
<dbReference type="Pfam" id="PF01663">
    <property type="entry name" value="Phosphodiest"/>
    <property type="match status" value="1"/>
</dbReference>
<keyword evidence="6" id="KW-0030">Aminoacyl-tRNA synthetase</keyword>
<dbReference type="InterPro" id="IPR017850">
    <property type="entry name" value="Alkaline_phosphatase_core_sf"/>
</dbReference>
<dbReference type="PANTHER" id="PTHR42753">
    <property type="entry name" value="MITOCHONDRIAL RIBOSOME PROTEIN L39/PROLYL-TRNA LIGASE FAMILY MEMBER"/>
    <property type="match status" value="1"/>
</dbReference>
<dbReference type="Gene3D" id="3.30.930.10">
    <property type="entry name" value="Bira Bifunctional Protein, Domain 2"/>
    <property type="match status" value="1"/>
</dbReference>
<name>A0A1J5P9E7_9ZZZZ</name>